<proteinExistence type="predicted"/>
<dbReference type="Pfam" id="PF12146">
    <property type="entry name" value="Hydrolase_4"/>
    <property type="match status" value="1"/>
</dbReference>
<dbReference type="PANTHER" id="PTHR11614">
    <property type="entry name" value="PHOSPHOLIPASE-RELATED"/>
    <property type="match status" value="1"/>
</dbReference>
<dbReference type="GO" id="GO:0016787">
    <property type="term" value="F:hydrolase activity"/>
    <property type="evidence" value="ECO:0007669"/>
    <property type="project" value="UniProtKB-KW"/>
</dbReference>
<protein>
    <submittedName>
        <fullName evidence="2">Lysophospholipase, alpha-beta hydrolase superfamily</fullName>
    </submittedName>
</protein>
<dbReference type="EMBL" id="CAADEW010000112">
    <property type="protein sequence ID" value="VFJ61283.1"/>
    <property type="molecule type" value="Genomic_DNA"/>
</dbReference>
<dbReference type="InterPro" id="IPR022742">
    <property type="entry name" value="Hydrolase_4"/>
</dbReference>
<keyword evidence="2" id="KW-0378">Hydrolase</keyword>
<accession>A0A450T4E5</accession>
<dbReference type="InterPro" id="IPR000073">
    <property type="entry name" value="AB_hydrolase_1"/>
</dbReference>
<reference evidence="2" key="1">
    <citation type="submission" date="2019-02" db="EMBL/GenBank/DDBJ databases">
        <authorList>
            <person name="Gruber-Vodicka R. H."/>
            <person name="Seah K. B. B."/>
        </authorList>
    </citation>
    <scope>NUCLEOTIDE SEQUENCE</scope>
    <source>
        <strain evidence="2">BECK_BZ15</strain>
    </source>
</reference>
<dbReference type="Gene3D" id="3.40.50.1820">
    <property type="entry name" value="alpha/beta hydrolase"/>
    <property type="match status" value="1"/>
</dbReference>
<dbReference type="InterPro" id="IPR029058">
    <property type="entry name" value="AB_hydrolase_fold"/>
</dbReference>
<sequence>MWIVGILVLLMSACSQPRTQPPSQVHVEPHLERSSYVTSDGYRLPFRHYVPPHRAKALVVALHGFNDYSIAFDGMCKAFVTHRIECIAYDQRGFGETRLRGLWPPEGRLQLDLKEWVGVLSDSRPGVPIFLVGESMGGAVILTALSRDASYWQKHIAGVILMAPAVWARETQPWYLRWSLWLAVHTFPDWKPTGQSLGVLASDNIEALRAMRRDPLVIKATRIDTVFGLTNLMDEALASSDRLPVDGLVLYGAKDEVIPKSPICKMLRRMPTGAGQTDFIYYPNGYHMLSRDLQAESVFRDSAEWMLKTRTTDESHLNQACSSNEQG</sequence>
<gene>
    <name evidence="2" type="ORF">BECKFW1821A_GA0114235_11126</name>
</gene>
<name>A0A450T4E5_9GAMM</name>
<evidence type="ECO:0000313" key="2">
    <source>
        <dbReference type="EMBL" id="VFJ61283.1"/>
    </source>
</evidence>
<dbReference type="PRINTS" id="PR00111">
    <property type="entry name" value="ABHYDROLASE"/>
</dbReference>
<dbReference type="InterPro" id="IPR051044">
    <property type="entry name" value="MAG_DAG_Lipase"/>
</dbReference>
<dbReference type="SUPFAM" id="SSF53474">
    <property type="entry name" value="alpha/beta-Hydrolases"/>
    <property type="match status" value="1"/>
</dbReference>
<organism evidence="2">
    <name type="scientific">Candidatus Kentrum sp. FW</name>
    <dbReference type="NCBI Taxonomy" id="2126338"/>
    <lineage>
        <taxon>Bacteria</taxon>
        <taxon>Pseudomonadati</taxon>
        <taxon>Pseudomonadota</taxon>
        <taxon>Gammaproteobacteria</taxon>
        <taxon>Candidatus Kentrum</taxon>
    </lineage>
</organism>
<feature type="domain" description="Serine aminopeptidase S33" evidence="1">
    <location>
        <begin position="54"/>
        <end position="293"/>
    </location>
</feature>
<evidence type="ECO:0000259" key="1">
    <source>
        <dbReference type="Pfam" id="PF12146"/>
    </source>
</evidence>
<dbReference type="AlphaFoldDB" id="A0A450T4E5"/>